<evidence type="ECO:0000313" key="15">
    <source>
        <dbReference type="EMBL" id="SNU96638.1"/>
    </source>
</evidence>
<evidence type="ECO:0000256" key="6">
    <source>
        <dbReference type="ARBA" id="ARBA00022552"/>
    </source>
</evidence>
<feature type="domain" description="Ribosomal RNA small subunit methyltransferase E methyltransferase" evidence="13">
    <location>
        <begin position="73"/>
        <end position="236"/>
    </location>
</feature>
<organism evidence="15 16">
    <name type="scientific">Megamonas hypermegale</name>
    <dbReference type="NCBI Taxonomy" id="158847"/>
    <lineage>
        <taxon>Bacteria</taxon>
        <taxon>Bacillati</taxon>
        <taxon>Bacillota</taxon>
        <taxon>Negativicutes</taxon>
        <taxon>Selenomonadales</taxon>
        <taxon>Selenomonadaceae</taxon>
        <taxon>Megamonas</taxon>
    </lineage>
</organism>
<dbReference type="Gene3D" id="3.40.1280.10">
    <property type="match status" value="1"/>
</dbReference>
<protein>
    <recommendedName>
        <fullName evidence="4 12">Ribosomal RNA small subunit methyltransferase E</fullName>
        <ecNumber evidence="3 12">2.1.1.193</ecNumber>
    </recommendedName>
</protein>
<keyword evidence="9 12" id="KW-0949">S-adenosyl-L-methionine</keyword>
<dbReference type="PANTHER" id="PTHR30027">
    <property type="entry name" value="RIBOSOMAL RNA SMALL SUBUNIT METHYLTRANSFERASE E"/>
    <property type="match status" value="1"/>
</dbReference>
<comment type="subcellular location">
    <subcellularLocation>
        <location evidence="1 12">Cytoplasm</location>
    </subcellularLocation>
</comment>
<dbReference type="eggNOG" id="COG1385">
    <property type="taxonomic scope" value="Bacteria"/>
</dbReference>
<evidence type="ECO:0000256" key="2">
    <source>
        <dbReference type="ARBA" id="ARBA00005528"/>
    </source>
</evidence>
<dbReference type="InterPro" id="IPR029028">
    <property type="entry name" value="Alpha/beta_knot_MTases"/>
</dbReference>
<dbReference type="EC" id="2.1.1.193" evidence="3 12"/>
<evidence type="ECO:0000256" key="3">
    <source>
        <dbReference type="ARBA" id="ARBA00012328"/>
    </source>
</evidence>
<evidence type="ECO:0000256" key="5">
    <source>
        <dbReference type="ARBA" id="ARBA00022490"/>
    </source>
</evidence>
<dbReference type="SUPFAM" id="SSF88697">
    <property type="entry name" value="PUA domain-like"/>
    <property type="match status" value="1"/>
</dbReference>
<dbReference type="AlphaFoldDB" id="A0A239TH64"/>
<evidence type="ECO:0000256" key="11">
    <source>
        <dbReference type="ARBA" id="ARBA00047944"/>
    </source>
</evidence>
<evidence type="ECO:0000256" key="9">
    <source>
        <dbReference type="ARBA" id="ARBA00022691"/>
    </source>
</evidence>
<dbReference type="InterPro" id="IPR046886">
    <property type="entry name" value="RsmE_MTase_dom"/>
</dbReference>
<keyword evidence="6 12" id="KW-0698">rRNA processing</keyword>
<dbReference type="NCBIfam" id="TIGR00046">
    <property type="entry name" value="RsmE family RNA methyltransferase"/>
    <property type="match status" value="1"/>
</dbReference>
<dbReference type="Pfam" id="PF04452">
    <property type="entry name" value="Methyltrans_RNA"/>
    <property type="match status" value="1"/>
</dbReference>
<dbReference type="GO" id="GO:0070042">
    <property type="term" value="F:rRNA (uridine-N3-)-methyltransferase activity"/>
    <property type="evidence" value="ECO:0007669"/>
    <property type="project" value="TreeGrafter"/>
</dbReference>
<accession>A0A239TH64</accession>
<dbReference type="NCBIfam" id="NF008692">
    <property type="entry name" value="PRK11713.1-5"/>
    <property type="match status" value="1"/>
</dbReference>
<comment type="function">
    <text evidence="10 12">Specifically methylates the N3 position of the uracil ring of uridine 1498 (m3U1498) in 16S rRNA. Acts on the fully assembled 30S ribosomal subunit.</text>
</comment>
<sequence>MRRLFLDVPLSENFTITGDDAKHLLYSMRVRPEQEFTIVDKDGKVAQAKVVACSADTVQMKFLHYIDNADTEPLIDVVLAQCLPKGDKMEYIVQKAVELGVKSIVPVVSQHCVVKYDAKKKLQRQQKWQKIADEAAKQCGRTIKPEVEAIIDFKQLVESYSDYTCLICYEAEDQLSIKEALQSINSDKYLILIGPEGGLSKDEVEFCKQNNFKSISLGKRILRTETASLAVLSILMYEKNGL</sequence>
<evidence type="ECO:0000256" key="8">
    <source>
        <dbReference type="ARBA" id="ARBA00022679"/>
    </source>
</evidence>
<dbReference type="RefSeq" id="WP_027889663.1">
    <property type="nucleotide sequence ID" value="NZ_LT906446.1"/>
</dbReference>
<dbReference type="InterPro" id="IPR046887">
    <property type="entry name" value="RsmE_PUA-like"/>
</dbReference>
<dbReference type="SUPFAM" id="SSF75217">
    <property type="entry name" value="alpha/beta knot"/>
    <property type="match status" value="1"/>
</dbReference>
<name>A0A239TH64_9FIRM</name>
<comment type="similarity">
    <text evidence="2 12">Belongs to the RNA methyltransferase RsmE family.</text>
</comment>
<dbReference type="PANTHER" id="PTHR30027:SF3">
    <property type="entry name" value="16S RRNA (URACIL(1498)-N(3))-METHYLTRANSFERASE"/>
    <property type="match status" value="1"/>
</dbReference>
<evidence type="ECO:0000256" key="12">
    <source>
        <dbReference type="PIRNR" id="PIRNR015601"/>
    </source>
</evidence>
<dbReference type="GO" id="GO:0005737">
    <property type="term" value="C:cytoplasm"/>
    <property type="evidence" value="ECO:0007669"/>
    <property type="project" value="UniProtKB-SubCell"/>
</dbReference>
<gene>
    <name evidence="15" type="primary">rsmE</name>
    <name evidence="15" type="ORF">SAMEA4364220_00619</name>
</gene>
<dbReference type="InterPro" id="IPR006700">
    <property type="entry name" value="RsmE"/>
</dbReference>
<reference evidence="15 16" key="1">
    <citation type="submission" date="2017-06" db="EMBL/GenBank/DDBJ databases">
        <authorList>
            <consortium name="Pathogen Informatics"/>
        </authorList>
    </citation>
    <scope>NUCLEOTIDE SEQUENCE [LARGE SCALE GENOMIC DNA]</scope>
    <source>
        <strain evidence="15 16">NCTC10570</strain>
    </source>
</reference>
<evidence type="ECO:0000259" key="14">
    <source>
        <dbReference type="Pfam" id="PF20260"/>
    </source>
</evidence>
<feature type="domain" description="Ribosomal RNA small subunit methyltransferase E PUA-like" evidence="14">
    <location>
        <begin position="16"/>
        <end position="60"/>
    </location>
</feature>
<dbReference type="CDD" id="cd18084">
    <property type="entry name" value="RsmE-like"/>
    <property type="match status" value="1"/>
</dbReference>
<proteinExistence type="inferred from homology"/>
<dbReference type="InterPro" id="IPR029026">
    <property type="entry name" value="tRNA_m1G_MTases_N"/>
</dbReference>
<dbReference type="GeneID" id="78506649"/>
<keyword evidence="7 12" id="KW-0489">Methyltransferase</keyword>
<dbReference type="InterPro" id="IPR015947">
    <property type="entry name" value="PUA-like_sf"/>
</dbReference>
<dbReference type="EMBL" id="LT906446">
    <property type="protein sequence ID" value="SNU96638.1"/>
    <property type="molecule type" value="Genomic_DNA"/>
</dbReference>
<dbReference type="Proteomes" id="UP000215383">
    <property type="component" value="Chromosome 1"/>
</dbReference>
<evidence type="ECO:0000256" key="7">
    <source>
        <dbReference type="ARBA" id="ARBA00022603"/>
    </source>
</evidence>
<keyword evidence="16" id="KW-1185">Reference proteome</keyword>
<keyword evidence="8 12" id="KW-0808">Transferase</keyword>
<comment type="catalytic activity">
    <reaction evidence="11 12">
        <text>uridine(1498) in 16S rRNA + S-adenosyl-L-methionine = N(3)-methyluridine(1498) in 16S rRNA + S-adenosyl-L-homocysteine + H(+)</text>
        <dbReference type="Rhea" id="RHEA:42920"/>
        <dbReference type="Rhea" id="RHEA-COMP:10283"/>
        <dbReference type="Rhea" id="RHEA-COMP:10284"/>
        <dbReference type="ChEBI" id="CHEBI:15378"/>
        <dbReference type="ChEBI" id="CHEBI:57856"/>
        <dbReference type="ChEBI" id="CHEBI:59789"/>
        <dbReference type="ChEBI" id="CHEBI:65315"/>
        <dbReference type="ChEBI" id="CHEBI:74502"/>
        <dbReference type="EC" id="2.1.1.193"/>
    </reaction>
</comment>
<evidence type="ECO:0000256" key="4">
    <source>
        <dbReference type="ARBA" id="ARBA00013673"/>
    </source>
</evidence>
<dbReference type="GO" id="GO:0070475">
    <property type="term" value="P:rRNA base methylation"/>
    <property type="evidence" value="ECO:0007669"/>
    <property type="project" value="TreeGrafter"/>
</dbReference>
<evidence type="ECO:0000256" key="1">
    <source>
        <dbReference type="ARBA" id="ARBA00004496"/>
    </source>
</evidence>
<evidence type="ECO:0000259" key="13">
    <source>
        <dbReference type="Pfam" id="PF04452"/>
    </source>
</evidence>
<dbReference type="Pfam" id="PF20260">
    <property type="entry name" value="PUA_4"/>
    <property type="match status" value="1"/>
</dbReference>
<evidence type="ECO:0000256" key="10">
    <source>
        <dbReference type="ARBA" id="ARBA00025699"/>
    </source>
</evidence>
<dbReference type="PIRSF" id="PIRSF015601">
    <property type="entry name" value="MTase_slr0722"/>
    <property type="match status" value="1"/>
</dbReference>
<evidence type="ECO:0000313" key="16">
    <source>
        <dbReference type="Proteomes" id="UP000215383"/>
    </source>
</evidence>
<keyword evidence="5 12" id="KW-0963">Cytoplasm</keyword>